<organism evidence="5 6">
    <name type="scientific">Sulfobacillus benefaciens</name>
    <dbReference type="NCBI Taxonomy" id="453960"/>
    <lineage>
        <taxon>Bacteria</taxon>
        <taxon>Bacillati</taxon>
        <taxon>Bacillota</taxon>
        <taxon>Clostridia</taxon>
        <taxon>Eubacteriales</taxon>
        <taxon>Clostridiales Family XVII. Incertae Sedis</taxon>
        <taxon>Sulfobacillus</taxon>
    </lineage>
</organism>
<name>A0A2T2XG16_9FIRM</name>
<dbReference type="PANTHER" id="PTHR43094">
    <property type="entry name" value="AMINOTRANSFERASE"/>
    <property type="match status" value="1"/>
</dbReference>
<dbReference type="FunFam" id="3.40.640.10:FF:000004">
    <property type="entry name" value="Acetylornithine aminotransferase"/>
    <property type="match status" value="1"/>
</dbReference>
<dbReference type="EMBL" id="PXYW01000021">
    <property type="protein sequence ID" value="PSR33382.1"/>
    <property type="molecule type" value="Genomic_DNA"/>
</dbReference>
<evidence type="ECO:0000256" key="3">
    <source>
        <dbReference type="ARBA" id="ARBA00022898"/>
    </source>
</evidence>
<dbReference type="PANTHER" id="PTHR43094:SF1">
    <property type="entry name" value="AMINOTRANSFERASE CLASS-III"/>
    <property type="match status" value="1"/>
</dbReference>
<dbReference type="GO" id="GO:0008483">
    <property type="term" value="F:transaminase activity"/>
    <property type="evidence" value="ECO:0007669"/>
    <property type="project" value="UniProtKB-KW"/>
</dbReference>
<dbReference type="AlphaFoldDB" id="A0A2T2XG16"/>
<evidence type="ECO:0000256" key="1">
    <source>
        <dbReference type="ARBA" id="ARBA00001933"/>
    </source>
</evidence>
<comment type="similarity">
    <text evidence="2 4">Belongs to the class-III pyridoxal-phosphate-dependent aminotransferase family.</text>
</comment>
<sequence length="438" mass="47669">MSSVFYRTPSRSYPTISHGHGVWLWDTSGKQYLDGSSGALVANIGHGRQDIAEVLADQSRRIAFAHTMRFTSEPQEALAALLRKKLGTGDYRTYFVSGGSEATETAIKMARQYHLEQGQPERRKIVGRWASYHGNTLGALAVSGHIARRRPYDPLLPPGFGHIDVPREDNPVCEQALTNGQLCPCLNAVDAVFQQEGPHTIAAVFMEVVGGSALSGFVPHRGYLPGLQRLCRDYGILLVVDEVMTGCGRTGQWFAFHHEQLSPDLVTMAKGLAAGYAPLGAVAARNHIWEAFRRGSGAFAHGFTYGGNPLSAAVGHRVLEIIEQAQLVERAKHQGSALHSLLNRLQQRFEFIQTVRGRGLMQGLVLAPTSELPPGGRAALLGQIAFEQGLIIYPGSGGQDSPVGDHILIAPPFIIDDEELEVLEKRLIVSLERLSSMT</sequence>
<dbReference type="Gene3D" id="3.40.640.10">
    <property type="entry name" value="Type I PLP-dependent aspartate aminotransferase-like (Major domain)"/>
    <property type="match status" value="1"/>
</dbReference>
<dbReference type="Proteomes" id="UP000242972">
    <property type="component" value="Unassembled WGS sequence"/>
</dbReference>
<evidence type="ECO:0000313" key="5">
    <source>
        <dbReference type="EMBL" id="PSR33382.1"/>
    </source>
</evidence>
<gene>
    <name evidence="5" type="ORF">C7B46_10005</name>
</gene>
<reference evidence="5 6" key="1">
    <citation type="journal article" date="2014" name="BMC Genomics">
        <title>Comparison of environmental and isolate Sulfobacillus genomes reveals diverse carbon, sulfur, nitrogen, and hydrogen metabolisms.</title>
        <authorList>
            <person name="Justice N.B."/>
            <person name="Norman A."/>
            <person name="Brown C.T."/>
            <person name="Singh A."/>
            <person name="Thomas B.C."/>
            <person name="Banfield J.F."/>
        </authorList>
    </citation>
    <scope>NUCLEOTIDE SEQUENCE [LARGE SCALE GENOMIC DNA]</scope>
    <source>
        <strain evidence="5">AMDSBA4</strain>
    </source>
</reference>
<evidence type="ECO:0000256" key="2">
    <source>
        <dbReference type="ARBA" id="ARBA00008954"/>
    </source>
</evidence>
<dbReference type="SUPFAM" id="SSF53383">
    <property type="entry name" value="PLP-dependent transferases"/>
    <property type="match status" value="1"/>
</dbReference>
<dbReference type="InterPro" id="IPR015421">
    <property type="entry name" value="PyrdxlP-dep_Trfase_major"/>
</dbReference>
<proteinExistence type="inferred from homology"/>
<dbReference type="Gene3D" id="3.90.1150.10">
    <property type="entry name" value="Aspartate Aminotransferase, domain 1"/>
    <property type="match status" value="1"/>
</dbReference>
<comment type="cofactor">
    <cofactor evidence="1">
        <name>pyridoxal 5'-phosphate</name>
        <dbReference type="ChEBI" id="CHEBI:597326"/>
    </cofactor>
</comment>
<dbReference type="CDD" id="cd00610">
    <property type="entry name" value="OAT_like"/>
    <property type="match status" value="1"/>
</dbReference>
<accession>A0A2T2XG16</accession>
<dbReference type="PROSITE" id="PS00600">
    <property type="entry name" value="AA_TRANSFER_CLASS_3"/>
    <property type="match status" value="1"/>
</dbReference>
<dbReference type="Pfam" id="PF00202">
    <property type="entry name" value="Aminotran_3"/>
    <property type="match status" value="1"/>
</dbReference>
<keyword evidence="3 4" id="KW-0663">Pyridoxal phosphate</keyword>
<protein>
    <submittedName>
        <fullName evidence="5">Aspartate aminotransferase family protein</fullName>
    </submittedName>
</protein>
<dbReference type="InterPro" id="IPR015422">
    <property type="entry name" value="PyrdxlP-dep_Trfase_small"/>
</dbReference>
<dbReference type="InterPro" id="IPR049704">
    <property type="entry name" value="Aminotrans_3_PPA_site"/>
</dbReference>
<comment type="caution">
    <text evidence="5">The sequence shown here is derived from an EMBL/GenBank/DDBJ whole genome shotgun (WGS) entry which is preliminary data.</text>
</comment>
<dbReference type="GO" id="GO:0030170">
    <property type="term" value="F:pyridoxal phosphate binding"/>
    <property type="evidence" value="ECO:0007669"/>
    <property type="project" value="InterPro"/>
</dbReference>
<keyword evidence="5" id="KW-0808">Transferase</keyword>
<evidence type="ECO:0000313" key="6">
    <source>
        <dbReference type="Proteomes" id="UP000242972"/>
    </source>
</evidence>
<evidence type="ECO:0000256" key="4">
    <source>
        <dbReference type="RuleBase" id="RU003560"/>
    </source>
</evidence>
<dbReference type="InterPro" id="IPR015424">
    <property type="entry name" value="PyrdxlP-dep_Trfase"/>
</dbReference>
<dbReference type="InterPro" id="IPR005814">
    <property type="entry name" value="Aminotrans_3"/>
</dbReference>
<keyword evidence="5" id="KW-0032">Aminotransferase</keyword>